<accession>A0A511QXQ1</accession>
<dbReference type="Pfam" id="PF02082">
    <property type="entry name" value="Rrf2"/>
    <property type="match status" value="1"/>
</dbReference>
<reference evidence="2 3" key="1">
    <citation type="submission" date="2019-07" db="EMBL/GenBank/DDBJ databases">
        <title>Whole genome shotgun sequence of Meiothermus hypogaeus NBRC 106114.</title>
        <authorList>
            <person name="Hosoyama A."/>
            <person name="Uohara A."/>
            <person name="Ohji S."/>
            <person name="Ichikawa N."/>
        </authorList>
    </citation>
    <scope>NUCLEOTIDE SEQUENCE [LARGE SCALE GENOMIC DNA]</scope>
    <source>
        <strain evidence="2 3">NBRC 106114</strain>
    </source>
</reference>
<name>A0A511QXQ1_9DEIN</name>
<comment type="caution">
    <text evidence="2">The sequence shown here is derived from an EMBL/GenBank/DDBJ whole genome shotgun (WGS) entry which is preliminary data.</text>
</comment>
<dbReference type="InterPro" id="IPR036388">
    <property type="entry name" value="WH-like_DNA-bd_sf"/>
</dbReference>
<proteinExistence type="predicted"/>
<organism evidence="2 3">
    <name type="scientific">Meiothermus hypogaeus NBRC 106114</name>
    <dbReference type="NCBI Taxonomy" id="1227553"/>
    <lineage>
        <taxon>Bacteria</taxon>
        <taxon>Thermotogati</taxon>
        <taxon>Deinococcota</taxon>
        <taxon>Deinococci</taxon>
        <taxon>Thermales</taxon>
        <taxon>Thermaceae</taxon>
        <taxon>Meiothermus</taxon>
    </lineage>
</organism>
<dbReference type="InterPro" id="IPR000944">
    <property type="entry name" value="Tscrpt_reg_Rrf2"/>
</dbReference>
<evidence type="ECO:0000313" key="3">
    <source>
        <dbReference type="Proteomes" id="UP000321197"/>
    </source>
</evidence>
<dbReference type="RefSeq" id="WP_119340449.1">
    <property type="nucleotide sequence ID" value="NZ_BJXL01000005.1"/>
</dbReference>
<dbReference type="GO" id="GO:0003700">
    <property type="term" value="F:DNA-binding transcription factor activity"/>
    <property type="evidence" value="ECO:0007669"/>
    <property type="project" value="TreeGrafter"/>
</dbReference>
<dbReference type="Proteomes" id="UP000321197">
    <property type="component" value="Unassembled WGS sequence"/>
</dbReference>
<dbReference type="Gene3D" id="1.10.10.10">
    <property type="entry name" value="Winged helix-like DNA-binding domain superfamily/Winged helix DNA-binding domain"/>
    <property type="match status" value="1"/>
</dbReference>
<dbReference type="InterPro" id="IPR036390">
    <property type="entry name" value="WH_DNA-bd_sf"/>
</dbReference>
<sequence length="154" mass="17182">MWVSTKAQYGLRALVEIGLRQPKAVPLKDVADVQGISQHYLEQIAAQLRRSGFIRSVRGAKGGYKLGRPVERITALEVVEALEGSLAPVTCLEDPQSCWQTGNCSTEILWKKVDDAMRGVLQQTTLKDLIEERKQIEARKLVQLEPAPPVVYSR</sequence>
<dbReference type="PROSITE" id="PS51197">
    <property type="entry name" value="HTH_RRF2_2"/>
    <property type="match status" value="1"/>
</dbReference>
<dbReference type="SUPFAM" id="SSF46785">
    <property type="entry name" value="Winged helix' DNA-binding domain"/>
    <property type="match status" value="1"/>
</dbReference>
<evidence type="ECO:0000313" key="2">
    <source>
        <dbReference type="EMBL" id="GEM82159.1"/>
    </source>
</evidence>
<dbReference type="EMBL" id="BJXL01000005">
    <property type="protein sequence ID" value="GEM82159.1"/>
    <property type="molecule type" value="Genomic_DNA"/>
</dbReference>
<dbReference type="OrthoDB" id="9808360at2"/>
<evidence type="ECO:0000256" key="1">
    <source>
        <dbReference type="ARBA" id="ARBA00023125"/>
    </source>
</evidence>
<dbReference type="GO" id="GO:0005829">
    <property type="term" value="C:cytosol"/>
    <property type="evidence" value="ECO:0007669"/>
    <property type="project" value="TreeGrafter"/>
</dbReference>
<dbReference type="PANTHER" id="PTHR33221:SF5">
    <property type="entry name" value="HTH-TYPE TRANSCRIPTIONAL REGULATOR ISCR"/>
    <property type="match status" value="1"/>
</dbReference>
<dbReference type="GO" id="GO:0003677">
    <property type="term" value="F:DNA binding"/>
    <property type="evidence" value="ECO:0007669"/>
    <property type="project" value="UniProtKB-KW"/>
</dbReference>
<dbReference type="AlphaFoldDB" id="A0A511QXQ1"/>
<dbReference type="NCBIfam" id="TIGR00738">
    <property type="entry name" value="rrf2_super"/>
    <property type="match status" value="1"/>
</dbReference>
<dbReference type="PANTHER" id="PTHR33221">
    <property type="entry name" value="WINGED HELIX-TURN-HELIX TRANSCRIPTIONAL REGULATOR, RRF2 FAMILY"/>
    <property type="match status" value="1"/>
</dbReference>
<protein>
    <submittedName>
        <fullName evidence="2">Rrf2 family transcriptional regulator</fullName>
    </submittedName>
</protein>
<keyword evidence="1" id="KW-0238">DNA-binding</keyword>
<gene>
    <name evidence="2" type="ORF">MHY01S_03250</name>
</gene>